<name>A0ABQ5H0N3_9ASTR</name>
<protein>
    <submittedName>
        <fullName evidence="2">Uncharacterized protein</fullName>
    </submittedName>
</protein>
<reference evidence="2" key="2">
    <citation type="submission" date="2022-01" db="EMBL/GenBank/DDBJ databases">
        <authorList>
            <person name="Yamashiro T."/>
            <person name="Shiraishi A."/>
            <person name="Satake H."/>
            <person name="Nakayama K."/>
        </authorList>
    </citation>
    <scope>NUCLEOTIDE SEQUENCE</scope>
</reference>
<comment type="caution">
    <text evidence="2">The sequence shown here is derived from an EMBL/GenBank/DDBJ whole genome shotgun (WGS) entry which is preliminary data.</text>
</comment>
<evidence type="ECO:0000256" key="1">
    <source>
        <dbReference type="SAM" id="MobiDB-lite"/>
    </source>
</evidence>
<keyword evidence="3" id="KW-1185">Reference proteome</keyword>
<organism evidence="2 3">
    <name type="scientific">Tanacetum coccineum</name>
    <dbReference type="NCBI Taxonomy" id="301880"/>
    <lineage>
        <taxon>Eukaryota</taxon>
        <taxon>Viridiplantae</taxon>
        <taxon>Streptophyta</taxon>
        <taxon>Embryophyta</taxon>
        <taxon>Tracheophyta</taxon>
        <taxon>Spermatophyta</taxon>
        <taxon>Magnoliopsida</taxon>
        <taxon>eudicotyledons</taxon>
        <taxon>Gunneridae</taxon>
        <taxon>Pentapetalae</taxon>
        <taxon>asterids</taxon>
        <taxon>campanulids</taxon>
        <taxon>Asterales</taxon>
        <taxon>Asteraceae</taxon>
        <taxon>Asteroideae</taxon>
        <taxon>Anthemideae</taxon>
        <taxon>Anthemidinae</taxon>
        <taxon>Tanacetum</taxon>
    </lineage>
</organism>
<reference evidence="2" key="1">
    <citation type="journal article" date="2022" name="Int. J. Mol. Sci.">
        <title>Draft Genome of Tanacetum Coccineum: Genomic Comparison of Closely Related Tanacetum-Family Plants.</title>
        <authorList>
            <person name="Yamashiro T."/>
            <person name="Shiraishi A."/>
            <person name="Nakayama K."/>
            <person name="Satake H."/>
        </authorList>
    </citation>
    <scope>NUCLEOTIDE SEQUENCE</scope>
</reference>
<sequence length="153" mass="17452">MLPTKNRSIFDAPRGTHFKKGKFFYIQSTILPERCLALLDKANQLDKKSFKDPLPYTIRMDPLYQPLSRHPVDVQTFPKPILYMVVTVDRWVRSPSEPVIMHYGKSSFRVGSPSVFMNNNDVDAIPTQPVASAQPSQLVENIADSDDSKTRDR</sequence>
<accession>A0ABQ5H0N3</accession>
<dbReference type="EMBL" id="BQNB010019081">
    <property type="protein sequence ID" value="GJT81448.1"/>
    <property type="molecule type" value="Genomic_DNA"/>
</dbReference>
<evidence type="ECO:0000313" key="3">
    <source>
        <dbReference type="Proteomes" id="UP001151760"/>
    </source>
</evidence>
<gene>
    <name evidence="2" type="ORF">Tco_1055790</name>
</gene>
<feature type="region of interest" description="Disordered" evidence="1">
    <location>
        <begin position="130"/>
        <end position="153"/>
    </location>
</feature>
<dbReference type="Proteomes" id="UP001151760">
    <property type="component" value="Unassembled WGS sequence"/>
</dbReference>
<feature type="compositionally biased region" description="Polar residues" evidence="1">
    <location>
        <begin position="130"/>
        <end position="139"/>
    </location>
</feature>
<proteinExistence type="predicted"/>
<evidence type="ECO:0000313" key="2">
    <source>
        <dbReference type="EMBL" id="GJT81448.1"/>
    </source>
</evidence>